<dbReference type="Gene3D" id="3.40.1260.10">
    <property type="entry name" value="DsrEFH-like"/>
    <property type="match status" value="1"/>
</dbReference>
<reference evidence="2 3" key="1">
    <citation type="submission" date="2024-03" db="EMBL/GenBank/DDBJ databases">
        <title>Community enrichment and isolation of bacterial strains for fucoidan degradation.</title>
        <authorList>
            <person name="Sichert A."/>
        </authorList>
    </citation>
    <scope>NUCLEOTIDE SEQUENCE [LARGE SCALE GENOMIC DNA]</scope>
    <source>
        <strain evidence="2 3">AS76</strain>
    </source>
</reference>
<dbReference type="SUPFAM" id="SSF75169">
    <property type="entry name" value="DsrEFH-like"/>
    <property type="match status" value="1"/>
</dbReference>
<proteinExistence type="predicted"/>
<keyword evidence="1" id="KW-0732">Signal</keyword>
<evidence type="ECO:0000313" key="2">
    <source>
        <dbReference type="EMBL" id="MEM5537696.1"/>
    </source>
</evidence>
<evidence type="ECO:0000256" key="1">
    <source>
        <dbReference type="SAM" id="SignalP"/>
    </source>
</evidence>
<dbReference type="RefSeq" id="WP_339891318.1">
    <property type="nucleotide sequence ID" value="NZ_CAXBCE010000019.1"/>
</dbReference>
<sequence length="149" mass="17374">MRLLFTSLFFLFSSFCFADTLQQSPVAPDVAPHYLALIKTNSPSEVEMLFKRASMLADDVENLNAYEPIVFVLHGDEAHAFRQRNMEQYKELLDLAERLEKKHVIDIRVCETWMRKNNVDRSELPDFIDTVPLGPAEKAELRRQGYIYF</sequence>
<accession>A0ABU9TVF9</accession>
<name>A0ABU9TVF9_9GAMM</name>
<keyword evidence="3" id="KW-1185">Reference proteome</keyword>
<dbReference type="InterPro" id="IPR027396">
    <property type="entry name" value="DsrEFH-like"/>
</dbReference>
<evidence type="ECO:0008006" key="4">
    <source>
        <dbReference type="Google" id="ProtNLM"/>
    </source>
</evidence>
<gene>
    <name evidence="2" type="ORF">WNY58_15005</name>
</gene>
<feature type="chain" id="PRO_5047378362" description="DsrE/DsrF-like family protein" evidence="1">
    <location>
        <begin position="19"/>
        <end position="149"/>
    </location>
</feature>
<dbReference type="Proteomes" id="UP001449225">
    <property type="component" value="Unassembled WGS sequence"/>
</dbReference>
<dbReference type="EMBL" id="JBBMRA010000018">
    <property type="protein sequence ID" value="MEM5537696.1"/>
    <property type="molecule type" value="Genomic_DNA"/>
</dbReference>
<organism evidence="2 3">
    <name type="scientific">Neptuniibacter pectenicola</name>
    <dbReference type="NCBI Taxonomy" id="1806669"/>
    <lineage>
        <taxon>Bacteria</taxon>
        <taxon>Pseudomonadati</taxon>
        <taxon>Pseudomonadota</taxon>
        <taxon>Gammaproteobacteria</taxon>
        <taxon>Oceanospirillales</taxon>
        <taxon>Oceanospirillaceae</taxon>
        <taxon>Neptuniibacter</taxon>
    </lineage>
</organism>
<evidence type="ECO:0000313" key="3">
    <source>
        <dbReference type="Proteomes" id="UP001449225"/>
    </source>
</evidence>
<protein>
    <recommendedName>
        <fullName evidence="4">DsrE/DsrF-like family protein</fullName>
    </recommendedName>
</protein>
<feature type="signal peptide" evidence="1">
    <location>
        <begin position="1"/>
        <end position="18"/>
    </location>
</feature>
<comment type="caution">
    <text evidence="2">The sequence shown here is derived from an EMBL/GenBank/DDBJ whole genome shotgun (WGS) entry which is preliminary data.</text>
</comment>